<evidence type="ECO:0000313" key="3">
    <source>
        <dbReference type="Proteomes" id="UP000198406"/>
    </source>
</evidence>
<dbReference type="AlphaFoldDB" id="A0A1Z5KCE2"/>
<reference evidence="2 3" key="1">
    <citation type="journal article" date="2015" name="Plant Cell">
        <title>Oil accumulation by the oleaginous diatom Fistulifera solaris as revealed by the genome and transcriptome.</title>
        <authorList>
            <person name="Tanaka T."/>
            <person name="Maeda Y."/>
            <person name="Veluchamy A."/>
            <person name="Tanaka M."/>
            <person name="Abida H."/>
            <person name="Marechal E."/>
            <person name="Bowler C."/>
            <person name="Muto M."/>
            <person name="Sunaga Y."/>
            <person name="Tanaka M."/>
            <person name="Yoshino T."/>
            <person name="Taniguchi T."/>
            <person name="Fukuda Y."/>
            <person name="Nemoto M."/>
            <person name="Matsumoto M."/>
            <person name="Wong P.S."/>
            <person name="Aburatani S."/>
            <person name="Fujibuchi W."/>
        </authorList>
    </citation>
    <scope>NUCLEOTIDE SEQUENCE [LARGE SCALE GENOMIC DNA]</scope>
    <source>
        <strain evidence="2 3">JPCC DA0580</strain>
    </source>
</reference>
<dbReference type="InParanoid" id="A0A1Z5KCE2"/>
<comment type="caution">
    <text evidence="2">The sequence shown here is derived from an EMBL/GenBank/DDBJ whole genome shotgun (WGS) entry which is preliminary data.</text>
</comment>
<evidence type="ECO:0000256" key="1">
    <source>
        <dbReference type="SAM" id="SignalP"/>
    </source>
</evidence>
<proteinExistence type="predicted"/>
<feature type="chain" id="PRO_5012712631" evidence="1">
    <location>
        <begin position="22"/>
        <end position="213"/>
    </location>
</feature>
<gene>
    <name evidence="2" type="ORF">FisN_26Lu047</name>
</gene>
<organism evidence="2 3">
    <name type="scientific">Fistulifera solaris</name>
    <name type="common">Oleaginous diatom</name>
    <dbReference type="NCBI Taxonomy" id="1519565"/>
    <lineage>
        <taxon>Eukaryota</taxon>
        <taxon>Sar</taxon>
        <taxon>Stramenopiles</taxon>
        <taxon>Ochrophyta</taxon>
        <taxon>Bacillariophyta</taxon>
        <taxon>Bacillariophyceae</taxon>
        <taxon>Bacillariophycidae</taxon>
        <taxon>Naviculales</taxon>
        <taxon>Naviculaceae</taxon>
        <taxon>Fistulifera</taxon>
    </lineage>
</organism>
<evidence type="ECO:0000313" key="2">
    <source>
        <dbReference type="EMBL" id="GAX23970.1"/>
    </source>
</evidence>
<dbReference type="Proteomes" id="UP000198406">
    <property type="component" value="Unassembled WGS sequence"/>
</dbReference>
<accession>A0A1Z5KCE2</accession>
<keyword evidence="3" id="KW-1185">Reference proteome</keyword>
<feature type="signal peptide" evidence="1">
    <location>
        <begin position="1"/>
        <end position="21"/>
    </location>
</feature>
<sequence>MKIAGTHFLLISSILWKTNFATQVEIAPELMSFEEKQVMMMKSDNGHRVLRKLQDILTYQGQICGAETPGVMTCNTALTVCQPNQFDYWLLNLRADITYTIEVDRVSCNLDPALSLFEGVGTTLPTECFGDNGSPELTLIATADDTEVVPAYGNPESSPFLDPTIVVTPSTTGPFTLAVVNFGSDTASCRSSAGYQYKIKINPRPSCITRSLP</sequence>
<keyword evidence="1" id="KW-0732">Signal</keyword>
<name>A0A1Z5KCE2_FISSO</name>
<protein>
    <submittedName>
        <fullName evidence="2">Uncharacterized protein</fullName>
    </submittedName>
</protein>
<dbReference type="EMBL" id="BDSP01000205">
    <property type="protein sequence ID" value="GAX23970.1"/>
    <property type="molecule type" value="Genomic_DNA"/>
</dbReference>